<gene>
    <name evidence="1" type="ORF">ZEAMMB73_Zm00001d032516</name>
</gene>
<dbReference type="SUPFAM" id="SSF144232">
    <property type="entry name" value="HIT/MYND zinc finger-like"/>
    <property type="match status" value="1"/>
</dbReference>
<accession>A0A1D6KR75</accession>
<dbReference type="PaxDb" id="4577-GRMZM2G056357_P02"/>
<reference evidence="1" key="1">
    <citation type="submission" date="2015-12" db="EMBL/GenBank/DDBJ databases">
        <title>Update maize B73 reference genome by single molecule sequencing technologies.</title>
        <authorList>
            <consortium name="Maize Genome Sequencing Project"/>
            <person name="Ware D."/>
        </authorList>
    </citation>
    <scope>NUCLEOTIDE SEQUENCE [LARGE SCALE GENOMIC DNA]</scope>
    <source>
        <tissue evidence="1">Seedling</tissue>
    </source>
</reference>
<dbReference type="Gene3D" id="1.25.40.10">
    <property type="entry name" value="Tetratricopeptide repeat domain"/>
    <property type="match status" value="1"/>
</dbReference>
<protein>
    <submittedName>
        <fullName evidence="1">Tetratricopeptide repeat (TPR)-like superfamily protein</fullName>
    </submittedName>
</protein>
<proteinExistence type="predicted"/>
<dbReference type="SUPFAM" id="SSF82199">
    <property type="entry name" value="SET domain"/>
    <property type="match status" value="1"/>
</dbReference>
<dbReference type="InterPro" id="IPR046341">
    <property type="entry name" value="SET_dom_sf"/>
</dbReference>
<evidence type="ECO:0000313" key="1">
    <source>
        <dbReference type="EMBL" id="ONM05235.1"/>
    </source>
</evidence>
<dbReference type="InterPro" id="IPR011990">
    <property type="entry name" value="TPR-like_helical_dom_sf"/>
</dbReference>
<dbReference type="Gene3D" id="6.10.140.2220">
    <property type="match status" value="1"/>
</dbReference>
<organism evidence="1">
    <name type="scientific">Zea mays</name>
    <name type="common">Maize</name>
    <dbReference type="NCBI Taxonomy" id="4577"/>
    <lineage>
        <taxon>Eukaryota</taxon>
        <taxon>Viridiplantae</taxon>
        <taxon>Streptophyta</taxon>
        <taxon>Embryophyta</taxon>
        <taxon>Tracheophyta</taxon>
        <taxon>Spermatophyta</taxon>
        <taxon>Magnoliopsida</taxon>
        <taxon>Liliopsida</taxon>
        <taxon>Poales</taxon>
        <taxon>Poaceae</taxon>
        <taxon>PACMAD clade</taxon>
        <taxon>Panicoideae</taxon>
        <taxon>Andropogonodae</taxon>
        <taxon>Andropogoneae</taxon>
        <taxon>Tripsacinae</taxon>
        <taxon>Zea</taxon>
    </lineage>
</organism>
<dbReference type="Gene3D" id="2.170.270.10">
    <property type="entry name" value="SET domain"/>
    <property type="match status" value="2"/>
</dbReference>
<dbReference type="EMBL" id="CM007647">
    <property type="protein sequence ID" value="ONM05235.1"/>
    <property type="molecule type" value="Genomic_DNA"/>
</dbReference>
<dbReference type="eggNOG" id="KOG2084">
    <property type="taxonomic scope" value="Eukaryota"/>
</dbReference>
<dbReference type="PANTHER" id="PTHR47337">
    <property type="entry name" value="TETRATRICOPEPTIDE REPEAT (TPR)-LIKE SUPERFAMILY PROTEIN"/>
    <property type="match status" value="1"/>
</dbReference>
<dbReference type="PROSITE" id="PS50280">
    <property type="entry name" value="SET"/>
    <property type="match status" value="1"/>
</dbReference>
<dbReference type="Pfam" id="PF00856">
    <property type="entry name" value="SET"/>
    <property type="match status" value="1"/>
</dbReference>
<dbReference type="PANTHER" id="PTHR47337:SF1">
    <property type="entry name" value="TETRATRICOPEPTIDE REPEAT (TPR)-LIKE SUPERFAMILY PROTEIN"/>
    <property type="match status" value="1"/>
</dbReference>
<dbReference type="InterPro" id="IPR001214">
    <property type="entry name" value="SET_dom"/>
</dbReference>
<name>A0A1D6KR75_MAIZE</name>
<dbReference type="AlphaFoldDB" id="A0A1D6KR75"/>
<dbReference type="SUPFAM" id="SSF48452">
    <property type="entry name" value="TPR-like"/>
    <property type="match status" value="1"/>
</dbReference>
<sequence>MEATLLILPIFAFQAWYRKGMVKTALKNYSSAIHDLEVALSQEVTSSGKSNIEQELKLILEKHESVNEAGTSNCDSKDRDLPLAGQPHKIVIESISTPNKGRGMISTDDIPPASLIHVEDPLAAIIMKSSRETHCHFCFSETPADVVFCPSCTIPIYCSKRCQEQSAGHISRDEDTNLGYSTNVANLSITSSCKSPRSKLFAEHRHECGGAHWAAVLPADVVLAGRIIAHSIVKRMPSGKSFAFSGPNLPTGYTHGGQTRNQTSLELKLQSDMPKVRVAQALYVSGSLFNHSCQPNVHAYFLSRAFVLRTTEFIKSGSPVELSYGPQVGEMHISERQKSLQENYYFSCQCSSCSELNLSDLVMNSFCCPQSNCLGAISESTYYRSKENFVNVSLGGSYVCKLSLPDVSKVDMDMENVAKSLLQNSGVSLNIDHGCCMSCRSCIDLSSALATSHREESTIDRLKKHTFLDKTLITEALQSLKQLKKLRHPYSKALAQAEDTIAEAFAKVGDQELARKHCEASIQILEKLYHPKHIIIAHELIKLVSILLSLGDGASAAATFAQAEAIFSLYYGSHVEKVLTYMGALKKAVIDV</sequence>
<dbReference type="ExpressionAtlas" id="A0A1D6KR75">
    <property type="expression patterns" value="baseline and differential"/>
</dbReference>